<protein>
    <submittedName>
        <fullName evidence="2">DUF975 family protein</fullName>
    </submittedName>
</protein>
<dbReference type="Proteomes" id="UP001164187">
    <property type="component" value="Chromosome"/>
</dbReference>
<evidence type="ECO:0000256" key="1">
    <source>
        <dbReference type="SAM" id="Phobius"/>
    </source>
</evidence>
<feature type="transmembrane region" description="Helical" evidence="1">
    <location>
        <begin position="21"/>
        <end position="40"/>
    </location>
</feature>
<evidence type="ECO:0000313" key="2">
    <source>
        <dbReference type="EMBL" id="WAW15166.1"/>
    </source>
</evidence>
<dbReference type="PANTHER" id="PTHR40076:SF1">
    <property type="entry name" value="MEMBRANE PROTEIN"/>
    <property type="match status" value="1"/>
</dbReference>
<reference evidence="2" key="1">
    <citation type="submission" date="2022-12" db="EMBL/GenBank/DDBJ databases">
        <title>Peptostreptococcus.</title>
        <authorList>
            <person name="Lee S.H."/>
        </authorList>
    </citation>
    <scope>NUCLEOTIDE SEQUENCE</scope>
    <source>
        <strain evidence="2">CBA3647</strain>
    </source>
</reference>
<sequence>MLSNRKIKLQARSRLSSHWPLFAIITLIVFVLTFIINYIFARKNIIITNIIAFFAIILMNFLSKIAFNLSIEEEITLENSIFDLRSFVKMCNYSIMIILLYNILNFMVGIAAKGSDFAGFISSNHFVHEGILYIIAKTGGIPDILFNIFLLIIYFIMASYIFCSIVLYKYVVFSQYDQIGPTNTIRFTLKLVKDYKWRLFSLIISFTGWFILSIFTFGIGLVLLVPYIKVSIAVFYSQLLKEKKDLLAKLVHK</sequence>
<keyword evidence="1" id="KW-0812">Transmembrane</keyword>
<keyword evidence="3" id="KW-1185">Reference proteome</keyword>
<name>A0ABY7JRQ0_9FIRM</name>
<dbReference type="EMBL" id="CP114052">
    <property type="protein sequence ID" value="WAW15166.1"/>
    <property type="molecule type" value="Genomic_DNA"/>
</dbReference>
<dbReference type="InterPro" id="IPR010380">
    <property type="entry name" value="DUF975"/>
</dbReference>
<organism evidence="2 3">
    <name type="scientific">Peptostreptococcus equinus</name>
    <dbReference type="NCBI Taxonomy" id="3003601"/>
    <lineage>
        <taxon>Bacteria</taxon>
        <taxon>Bacillati</taxon>
        <taxon>Bacillota</taxon>
        <taxon>Clostridia</taxon>
        <taxon>Peptostreptococcales</taxon>
        <taxon>Peptostreptococcaceae</taxon>
        <taxon>Peptostreptococcus</taxon>
    </lineage>
</organism>
<feature type="transmembrane region" description="Helical" evidence="1">
    <location>
        <begin position="199"/>
        <end position="225"/>
    </location>
</feature>
<keyword evidence="1" id="KW-0472">Membrane</keyword>
<feature type="transmembrane region" description="Helical" evidence="1">
    <location>
        <begin position="46"/>
        <end position="69"/>
    </location>
</feature>
<dbReference type="Pfam" id="PF06161">
    <property type="entry name" value="DUF975"/>
    <property type="match status" value="1"/>
</dbReference>
<accession>A0ABY7JRQ0</accession>
<feature type="transmembrane region" description="Helical" evidence="1">
    <location>
        <begin position="90"/>
        <end position="111"/>
    </location>
</feature>
<feature type="transmembrane region" description="Helical" evidence="1">
    <location>
        <begin position="148"/>
        <end position="168"/>
    </location>
</feature>
<proteinExistence type="predicted"/>
<evidence type="ECO:0000313" key="3">
    <source>
        <dbReference type="Proteomes" id="UP001164187"/>
    </source>
</evidence>
<dbReference type="PANTHER" id="PTHR40076">
    <property type="entry name" value="MEMBRANE PROTEIN-RELATED"/>
    <property type="match status" value="1"/>
</dbReference>
<gene>
    <name evidence="2" type="ORF">O0R46_01580</name>
</gene>
<keyword evidence="1" id="KW-1133">Transmembrane helix</keyword>
<dbReference type="RefSeq" id="WP_269311859.1">
    <property type="nucleotide sequence ID" value="NZ_CP114052.1"/>
</dbReference>